<dbReference type="InterPro" id="IPR001841">
    <property type="entry name" value="Znf_RING"/>
</dbReference>
<evidence type="ECO:0000256" key="4">
    <source>
        <dbReference type="PROSITE-ProRule" id="PRU00175"/>
    </source>
</evidence>
<evidence type="ECO:0000313" key="7">
    <source>
        <dbReference type="EMBL" id="CAJ0557829.1"/>
    </source>
</evidence>
<dbReference type="InterPro" id="IPR051834">
    <property type="entry name" value="RING_finger_E3_ligase"/>
</dbReference>
<keyword evidence="1" id="KW-0479">Metal-binding</keyword>
<proteinExistence type="predicted"/>
<dbReference type="Gene3D" id="3.30.40.10">
    <property type="entry name" value="Zinc/RING finger domain, C3HC4 (zinc finger)"/>
    <property type="match status" value="1"/>
</dbReference>
<organism evidence="7 8">
    <name type="scientific">Mesorhabditis spiculigera</name>
    <dbReference type="NCBI Taxonomy" id="96644"/>
    <lineage>
        <taxon>Eukaryota</taxon>
        <taxon>Metazoa</taxon>
        <taxon>Ecdysozoa</taxon>
        <taxon>Nematoda</taxon>
        <taxon>Chromadorea</taxon>
        <taxon>Rhabditida</taxon>
        <taxon>Rhabditina</taxon>
        <taxon>Rhabditomorpha</taxon>
        <taxon>Rhabditoidea</taxon>
        <taxon>Rhabditidae</taxon>
        <taxon>Mesorhabditinae</taxon>
        <taxon>Mesorhabditis</taxon>
    </lineage>
</organism>
<keyword evidence="2 4" id="KW-0863">Zinc-finger</keyword>
<comment type="caution">
    <text evidence="7">The sequence shown here is derived from an EMBL/GenBank/DDBJ whole genome shotgun (WGS) entry which is preliminary data.</text>
</comment>
<dbReference type="SUPFAM" id="SSF57850">
    <property type="entry name" value="RING/U-box"/>
    <property type="match status" value="1"/>
</dbReference>
<dbReference type="Proteomes" id="UP001177023">
    <property type="component" value="Unassembled WGS sequence"/>
</dbReference>
<feature type="domain" description="RING-type" evidence="6">
    <location>
        <begin position="498"/>
        <end position="539"/>
    </location>
</feature>
<dbReference type="PANTHER" id="PTHR45931">
    <property type="entry name" value="SI:CH211-59O9.10"/>
    <property type="match status" value="1"/>
</dbReference>
<dbReference type="Pfam" id="PF13639">
    <property type="entry name" value="zf-RING_2"/>
    <property type="match status" value="1"/>
</dbReference>
<dbReference type="PROSITE" id="PS50089">
    <property type="entry name" value="ZF_RING_2"/>
    <property type="match status" value="1"/>
</dbReference>
<keyword evidence="8" id="KW-1185">Reference proteome</keyword>
<gene>
    <name evidence="7" type="ORF">MSPICULIGERA_LOCUS579</name>
</gene>
<feature type="region of interest" description="Disordered" evidence="5">
    <location>
        <begin position="160"/>
        <end position="265"/>
    </location>
</feature>
<dbReference type="AlphaFoldDB" id="A0AA36FPC4"/>
<dbReference type="GO" id="GO:0006511">
    <property type="term" value="P:ubiquitin-dependent protein catabolic process"/>
    <property type="evidence" value="ECO:0007669"/>
    <property type="project" value="TreeGrafter"/>
</dbReference>
<evidence type="ECO:0000256" key="3">
    <source>
        <dbReference type="ARBA" id="ARBA00022833"/>
    </source>
</evidence>
<name>A0AA36FPC4_9BILA</name>
<evidence type="ECO:0000256" key="2">
    <source>
        <dbReference type="ARBA" id="ARBA00022771"/>
    </source>
</evidence>
<dbReference type="EMBL" id="CATQJA010000120">
    <property type="protein sequence ID" value="CAJ0557829.1"/>
    <property type="molecule type" value="Genomic_DNA"/>
</dbReference>
<feature type="non-terminal residue" evidence="7">
    <location>
        <position position="1"/>
    </location>
</feature>
<dbReference type="GO" id="GO:0061630">
    <property type="term" value="F:ubiquitin protein ligase activity"/>
    <property type="evidence" value="ECO:0007669"/>
    <property type="project" value="TreeGrafter"/>
</dbReference>
<accession>A0AA36FPC4</accession>
<dbReference type="InterPro" id="IPR013083">
    <property type="entry name" value="Znf_RING/FYVE/PHD"/>
</dbReference>
<keyword evidence="3" id="KW-0862">Zinc</keyword>
<evidence type="ECO:0000259" key="6">
    <source>
        <dbReference type="PROSITE" id="PS50089"/>
    </source>
</evidence>
<protein>
    <recommendedName>
        <fullName evidence="6">RING-type domain-containing protein</fullName>
    </recommendedName>
</protein>
<dbReference type="GO" id="GO:0008270">
    <property type="term" value="F:zinc ion binding"/>
    <property type="evidence" value="ECO:0007669"/>
    <property type="project" value="UniProtKB-KW"/>
</dbReference>
<dbReference type="SMART" id="SM00184">
    <property type="entry name" value="RING"/>
    <property type="match status" value="1"/>
</dbReference>
<dbReference type="PANTHER" id="PTHR45931:SF3">
    <property type="entry name" value="RING ZINC FINGER-CONTAINING PROTEIN"/>
    <property type="match status" value="1"/>
</dbReference>
<sequence>MQFLFRHALQHFSAVIEAAVSGQSLQLSPMDRHMQMQHAAANAYAAAQAVRSVLPQQLGFTGGPSPIFPLDLLQTPAATLHPASLFVPHTAYLLPSTQSLACQCMYSNGTQPCTIHHAPITYGQATFPAFQAVPPASPATLHSPPVNTQPAVQQVTHPVAQNPPAQQQIVQQHQQPHPSNSQQTIQNTPSHAPVISLPPGPVAPALPPTMPHSMRSLTMRLKRTAPQHSQIARLSSKVRRVEGRPSTDAELSPSEPPSTSQLTRPQSLGLGQLCTNCQDGTRSSTCLSCVPCHHCVLCQHHQAASASASAQPQQSLAVPQLSATMSAQAHSLLSALQAAPPAQQSSSPFQTQQIAALAAQQDLIQTISRERMNAAIWSRQLQAYDTTNTAAFNQRLAAPYTLSQLSLTGHPGHLLVVPRAGTIPIQNARLDLVFTTLPSEVMYERPTMERQHATAVFGGQPVAEPQPIGASLDDIEKNTQRSEFVKDLEIPENEKERCTVCLMDFESGDGVRTLRCEHLFHVDCIDKWLVYNKKCPVCRVEVDCPKAALLVE</sequence>
<evidence type="ECO:0000313" key="8">
    <source>
        <dbReference type="Proteomes" id="UP001177023"/>
    </source>
</evidence>
<evidence type="ECO:0000256" key="5">
    <source>
        <dbReference type="SAM" id="MobiDB-lite"/>
    </source>
</evidence>
<reference evidence="7" key="1">
    <citation type="submission" date="2023-06" db="EMBL/GenBank/DDBJ databases">
        <authorList>
            <person name="Delattre M."/>
        </authorList>
    </citation>
    <scope>NUCLEOTIDE SEQUENCE</scope>
    <source>
        <strain evidence="7">AF72</strain>
    </source>
</reference>
<feature type="compositionally biased region" description="Pro residues" evidence="5">
    <location>
        <begin position="196"/>
        <end position="210"/>
    </location>
</feature>
<dbReference type="GO" id="GO:0005634">
    <property type="term" value="C:nucleus"/>
    <property type="evidence" value="ECO:0007669"/>
    <property type="project" value="TreeGrafter"/>
</dbReference>
<evidence type="ECO:0000256" key="1">
    <source>
        <dbReference type="ARBA" id="ARBA00022723"/>
    </source>
</evidence>
<feature type="compositionally biased region" description="Low complexity" evidence="5">
    <location>
        <begin position="160"/>
        <end position="183"/>
    </location>
</feature>